<evidence type="ECO:0000256" key="4">
    <source>
        <dbReference type="ARBA" id="ARBA00022692"/>
    </source>
</evidence>
<keyword evidence="7" id="KW-0406">Ion transport</keyword>
<comment type="caution">
    <text evidence="9">The sequence shown here is derived from an EMBL/GenBank/DDBJ whole genome shotgun (WGS) entry which is preliminary data.</text>
</comment>
<evidence type="ECO:0000256" key="5">
    <source>
        <dbReference type="ARBA" id="ARBA00022989"/>
    </source>
</evidence>
<keyword evidence="8" id="KW-0732">Signal</keyword>
<evidence type="ECO:0000313" key="9">
    <source>
        <dbReference type="EMBL" id="POR38652.1"/>
    </source>
</evidence>
<dbReference type="PANTHER" id="PTHR11660">
    <property type="entry name" value="SOLUTE CARRIER FAMILY 40 MEMBER"/>
    <property type="match status" value="1"/>
</dbReference>
<organism evidence="9 10">
    <name type="scientific">Tolypocladium paradoxum</name>
    <dbReference type="NCBI Taxonomy" id="94208"/>
    <lineage>
        <taxon>Eukaryota</taxon>
        <taxon>Fungi</taxon>
        <taxon>Dikarya</taxon>
        <taxon>Ascomycota</taxon>
        <taxon>Pezizomycotina</taxon>
        <taxon>Sordariomycetes</taxon>
        <taxon>Hypocreomycetidae</taxon>
        <taxon>Hypocreales</taxon>
        <taxon>Ophiocordycipitaceae</taxon>
        <taxon>Tolypocladium</taxon>
    </lineage>
</organism>
<dbReference type="OrthoDB" id="648861at2759"/>
<dbReference type="EMBL" id="PKSG01000120">
    <property type="protein sequence ID" value="POR38652.1"/>
    <property type="molecule type" value="Genomic_DNA"/>
</dbReference>
<evidence type="ECO:0000256" key="3">
    <source>
        <dbReference type="ARBA" id="ARBA00022448"/>
    </source>
</evidence>
<feature type="transmembrane region" description="Helical" evidence="7">
    <location>
        <begin position="91"/>
        <end position="112"/>
    </location>
</feature>
<evidence type="ECO:0000256" key="1">
    <source>
        <dbReference type="ARBA" id="ARBA00004141"/>
    </source>
</evidence>
<dbReference type="AlphaFoldDB" id="A0A2S4L882"/>
<name>A0A2S4L882_9HYPO</name>
<dbReference type="InterPro" id="IPR036259">
    <property type="entry name" value="MFS_trans_sf"/>
</dbReference>
<sequence length="138" mass="15164">MVFLAAGLSWFLAGFDGAPAERAASATGLAVCVACSRLGLWGYDFCAQIIVQDEVEADYRGTFSAVEAAFQNLFELLSFATTIVFSRPDQFRWPVIISVVAVYIAGGLYTFFVRRRRGHLFHAPPCLRAKPDRPVALP</sequence>
<keyword evidence="5 7" id="KW-1133">Transmembrane helix</keyword>
<keyword evidence="6 7" id="KW-0472">Membrane</keyword>
<evidence type="ECO:0000313" key="10">
    <source>
        <dbReference type="Proteomes" id="UP000237481"/>
    </source>
</evidence>
<dbReference type="InterPro" id="IPR009716">
    <property type="entry name" value="Ferroportin-1"/>
</dbReference>
<comment type="similarity">
    <text evidence="2 7">Belongs to the ferroportin (FP) (TC 2.A.100) family. SLC40A subfamily.</text>
</comment>
<protein>
    <recommendedName>
        <fullName evidence="7">Solute carrier family 40 member</fullName>
    </recommendedName>
</protein>
<comment type="caution">
    <text evidence="7">Lacks conserved residue(s) required for the propagation of feature annotation.</text>
</comment>
<evidence type="ECO:0000256" key="7">
    <source>
        <dbReference type="RuleBase" id="RU365065"/>
    </source>
</evidence>
<dbReference type="Pfam" id="PF06963">
    <property type="entry name" value="FPN1"/>
    <property type="match status" value="1"/>
</dbReference>
<feature type="chain" id="PRO_5015764555" description="Solute carrier family 40 member" evidence="8">
    <location>
        <begin position="21"/>
        <end position="138"/>
    </location>
</feature>
<comment type="function">
    <text evidence="7">May be involved in iron transport and iron homeostasis.</text>
</comment>
<keyword evidence="3 7" id="KW-0813">Transport</keyword>
<evidence type="ECO:0000256" key="8">
    <source>
        <dbReference type="SAM" id="SignalP"/>
    </source>
</evidence>
<proteinExistence type="inferred from homology"/>
<keyword evidence="10" id="KW-1185">Reference proteome</keyword>
<reference evidence="9 10" key="1">
    <citation type="submission" date="2018-01" db="EMBL/GenBank/DDBJ databases">
        <title>Harnessing the power of phylogenomics to disentangle the directionality and signatures of interkingdom host jumping in the parasitic fungal genus Tolypocladium.</title>
        <authorList>
            <person name="Quandt C.A."/>
            <person name="Patterson W."/>
            <person name="Spatafora J.W."/>
        </authorList>
    </citation>
    <scope>NUCLEOTIDE SEQUENCE [LARGE SCALE GENOMIC DNA]</scope>
    <source>
        <strain evidence="9 10">NRBC 100945</strain>
    </source>
</reference>
<keyword evidence="4 7" id="KW-0812">Transmembrane</keyword>
<accession>A0A2S4L882</accession>
<gene>
    <name evidence="9" type="ORF">TPAR_01145</name>
</gene>
<comment type="subcellular location">
    <subcellularLocation>
        <location evidence="1 7">Membrane</location>
        <topology evidence="1 7">Multi-pass membrane protein</topology>
    </subcellularLocation>
</comment>
<dbReference type="Proteomes" id="UP000237481">
    <property type="component" value="Unassembled WGS sequence"/>
</dbReference>
<evidence type="ECO:0000256" key="6">
    <source>
        <dbReference type="ARBA" id="ARBA00023136"/>
    </source>
</evidence>
<dbReference type="GO" id="GO:0016020">
    <property type="term" value="C:membrane"/>
    <property type="evidence" value="ECO:0007669"/>
    <property type="project" value="UniProtKB-SubCell"/>
</dbReference>
<evidence type="ECO:0000256" key="2">
    <source>
        <dbReference type="ARBA" id="ARBA00006279"/>
    </source>
</evidence>
<dbReference type="PANTHER" id="PTHR11660:SF57">
    <property type="entry name" value="SOLUTE CARRIER FAMILY 40 MEMBER"/>
    <property type="match status" value="1"/>
</dbReference>
<feature type="signal peptide" evidence="8">
    <location>
        <begin position="1"/>
        <end position="20"/>
    </location>
</feature>
<dbReference type="GO" id="GO:0005381">
    <property type="term" value="F:iron ion transmembrane transporter activity"/>
    <property type="evidence" value="ECO:0007669"/>
    <property type="project" value="UniProtKB-UniRule"/>
</dbReference>
<dbReference type="SUPFAM" id="SSF103473">
    <property type="entry name" value="MFS general substrate transporter"/>
    <property type="match status" value="1"/>
</dbReference>
<dbReference type="STRING" id="94208.A0A2S4L882"/>